<dbReference type="PANTHER" id="PTHR44858">
    <property type="entry name" value="TETRATRICOPEPTIDE REPEAT PROTEIN 6"/>
    <property type="match status" value="1"/>
</dbReference>
<dbReference type="Gene3D" id="1.25.40.10">
    <property type="entry name" value="Tetratricopeptide repeat domain"/>
    <property type="match status" value="1"/>
</dbReference>
<evidence type="ECO:0000313" key="6">
    <source>
        <dbReference type="Proteomes" id="UP000654075"/>
    </source>
</evidence>
<name>A0A813EXH5_POLGL</name>
<evidence type="ECO:0000256" key="2">
    <source>
        <dbReference type="ARBA" id="ARBA00022803"/>
    </source>
</evidence>
<evidence type="ECO:0000256" key="1">
    <source>
        <dbReference type="ARBA" id="ARBA00022737"/>
    </source>
</evidence>
<dbReference type="AlphaFoldDB" id="A0A813EXH5"/>
<organism evidence="4 6">
    <name type="scientific">Polarella glacialis</name>
    <name type="common">Dinoflagellate</name>
    <dbReference type="NCBI Taxonomy" id="89957"/>
    <lineage>
        <taxon>Eukaryota</taxon>
        <taxon>Sar</taxon>
        <taxon>Alveolata</taxon>
        <taxon>Dinophyceae</taxon>
        <taxon>Suessiales</taxon>
        <taxon>Suessiaceae</taxon>
        <taxon>Polarella</taxon>
    </lineage>
</organism>
<evidence type="ECO:0000313" key="4">
    <source>
        <dbReference type="EMBL" id="CAE8606441.1"/>
    </source>
</evidence>
<sequence length="178" mass="18446">APVLAAERLVEQLNAAVAGGGSTTEALTQLHAVLQAVDEGVGVVSDEDRRLADAKFELGDALATQEGDLEGAMAEFCGALAANPRHADALCGLGSVLGEKGDLEASIKALRRALEVSPRHALAHFYLGSALGRRADFDGAILEYEAVLEYEPNSQAAVLARRNLESAAAALAESRNGP</sequence>
<dbReference type="Pfam" id="PF13432">
    <property type="entry name" value="TPR_16"/>
    <property type="match status" value="1"/>
</dbReference>
<feature type="non-terminal residue" evidence="4">
    <location>
        <position position="178"/>
    </location>
</feature>
<feature type="repeat" description="TPR" evidence="3">
    <location>
        <begin position="87"/>
        <end position="120"/>
    </location>
</feature>
<keyword evidence="6" id="KW-1185">Reference proteome</keyword>
<keyword evidence="1" id="KW-0677">Repeat</keyword>
<dbReference type="PROSITE" id="PS50005">
    <property type="entry name" value="TPR"/>
    <property type="match status" value="2"/>
</dbReference>
<dbReference type="InterPro" id="IPR011990">
    <property type="entry name" value="TPR-like_helical_dom_sf"/>
</dbReference>
<protein>
    <recommendedName>
        <fullName evidence="7">Tetratricopeptide repeat protein</fullName>
    </recommendedName>
</protein>
<dbReference type="EMBL" id="CAJNNW010027107">
    <property type="protein sequence ID" value="CAE8689648.1"/>
    <property type="molecule type" value="Genomic_DNA"/>
</dbReference>
<evidence type="ECO:0000256" key="3">
    <source>
        <dbReference type="PROSITE-ProRule" id="PRU00339"/>
    </source>
</evidence>
<dbReference type="PANTHER" id="PTHR44858:SF1">
    <property type="entry name" value="UDP-N-ACETYLGLUCOSAMINE--PEPTIDE N-ACETYLGLUCOSAMINYLTRANSFERASE SPINDLY-RELATED"/>
    <property type="match status" value="1"/>
</dbReference>
<dbReference type="OrthoDB" id="42092at2759"/>
<gene>
    <name evidence="4" type="ORF">PGLA1383_LOCUS24425</name>
    <name evidence="5" type="ORF">PGLA2088_LOCUS26541</name>
</gene>
<dbReference type="SUPFAM" id="SSF48452">
    <property type="entry name" value="TPR-like"/>
    <property type="match status" value="1"/>
</dbReference>
<dbReference type="Proteomes" id="UP000654075">
    <property type="component" value="Unassembled WGS sequence"/>
</dbReference>
<accession>A0A813EXH5</accession>
<evidence type="ECO:0000313" key="5">
    <source>
        <dbReference type="EMBL" id="CAE8689648.1"/>
    </source>
</evidence>
<dbReference type="SMART" id="SM00028">
    <property type="entry name" value="TPR"/>
    <property type="match status" value="2"/>
</dbReference>
<reference evidence="4" key="1">
    <citation type="submission" date="2021-02" db="EMBL/GenBank/DDBJ databases">
        <authorList>
            <person name="Dougan E. K."/>
            <person name="Rhodes N."/>
            <person name="Thang M."/>
            <person name="Chan C."/>
        </authorList>
    </citation>
    <scope>NUCLEOTIDE SEQUENCE</scope>
</reference>
<evidence type="ECO:0008006" key="7">
    <source>
        <dbReference type="Google" id="ProtNLM"/>
    </source>
</evidence>
<keyword evidence="2 3" id="KW-0802">TPR repeat</keyword>
<dbReference type="InterPro" id="IPR050498">
    <property type="entry name" value="Ycf3"/>
</dbReference>
<dbReference type="EMBL" id="CAJNNV010019235">
    <property type="protein sequence ID" value="CAE8606441.1"/>
    <property type="molecule type" value="Genomic_DNA"/>
</dbReference>
<dbReference type="Proteomes" id="UP000626109">
    <property type="component" value="Unassembled WGS sequence"/>
</dbReference>
<feature type="repeat" description="TPR" evidence="3">
    <location>
        <begin position="121"/>
        <end position="154"/>
    </location>
</feature>
<proteinExistence type="predicted"/>
<dbReference type="InterPro" id="IPR019734">
    <property type="entry name" value="TPR_rpt"/>
</dbReference>
<comment type="caution">
    <text evidence="4">The sequence shown here is derived from an EMBL/GenBank/DDBJ whole genome shotgun (WGS) entry which is preliminary data.</text>
</comment>